<dbReference type="Proteomes" id="UP000254492">
    <property type="component" value="Unassembled WGS sequence"/>
</dbReference>
<comment type="caution">
    <text evidence="1">The sequence shown here is derived from an EMBL/GenBank/DDBJ whole genome shotgun (WGS) entry which is preliminary data.</text>
</comment>
<protein>
    <submittedName>
        <fullName evidence="1">DUF3310 domain-containing protein</fullName>
    </submittedName>
</protein>
<reference evidence="1 2" key="1">
    <citation type="submission" date="2018-07" db="EMBL/GenBank/DDBJ databases">
        <title>Genome-based reclassification of Weissella jogaejeotgali as Weissella thailandensis.</title>
        <authorList>
            <person name="Chun J."/>
            <person name="Kim B.-Y."/>
            <person name="Kwak M.-J."/>
        </authorList>
    </citation>
    <scope>NUCLEOTIDE SEQUENCE [LARGE SCALE GENOMIC DNA]</scope>
    <source>
        <strain evidence="1 2">KCTC 3751</strain>
    </source>
</reference>
<name>A0ABX9I4Y9_9LACO</name>
<evidence type="ECO:0000313" key="2">
    <source>
        <dbReference type="Proteomes" id="UP000254492"/>
    </source>
</evidence>
<organism evidence="1 2">
    <name type="scientific">Weissella thailandensis</name>
    <dbReference type="NCBI Taxonomy" id="89061"/>
    <lineage>
        <taxon>Bacteria</taxon>
        <taxon>Bacillati</taxon>
        <taxon>Bacillota</taxon>
        <taxon>Bacilli</taxon>
        <taxon>Lactobacillales</taxon>
        <taxon>Lactobacillaceae</taxon>
        <taxon>Weissella</taxon>
    </lineage>
</organism>
<dbReference type="Pfam" id="PF11753">
    <property type="entry name" value="DUF3310"/>
    <property type="match status" value="1"/>
</dbReference>
<dbReference type="EMBL" id="QRAY01000007">
    <property type="protein sequence ID" value="RDS59652.1"/>
    <property type="molecule type" value="Genomic_DNA"/>
</dbReference>
<accession>A0ABX9I4Y9</accession>
<keyword evidence="2" id="KW-1185">Reference proteome</keyword>
<dbReference type="RefSeq" id="WP_115470949.1">
    <property type="nucleotide sequence ID" value="NZ_BJEC01000023.1"/>
</dbReference>
<sequence>MIYDNVKHPKHYLLSDGTEVKDHINSIVGDMLGRSAWKVANVIKYVARADKKNGLEDLKKCREYVDMLIADKETANDTKVHRV</sequence>
<proteinExistence type="predicted"/>
<evidence type="ECO:0000313" key="1">
    <source>
        <dbReference type="EMBL" id="RDS59652.1"/>
    </source>
</evidence>
<gene>
    <name evidence="1" type="ORF">DWV05_04825</name>
</gene>
<dbReference type="InterPro" id="IPR021739">
    <property type="entry name" value="SaV-like"/>
</dbReference>